<feature type="transmembrane region" description="Helical" evidence="5">
    <location>
        <begin position="98"/>
        <end position="118"/>
    </location>
</feature>
<proteinExistence type="predicted"/>
<dbReference type="Proteomes" id="UP000789359">
    <property type="component" value="Unassembled WGS sequence"/>
</dbReference>
<feature type="domain" description="EamA" evidence="6">
    <location>
        <begin position="11"/>
        <end position="141"/>
    </location>
</feature>
<keyword evidence="3 5" id="KW-1133">Transmembrane helix</keyword>
<dbReference type="PANTHER" id="PTHR22911:SF6">
    <property type="entry name" value="SOLUTE CARRIER FAMILY 35 MEMBER G1"/>
    <property type="match status" value="1"/>
</dbReference>
<evidence type="ECO:0000256" key="2">
    <source>
        <dbReference type="ARBA" id="ARBA00022692"/>
    </source>
</evidence>
<organism evidence="7 8">
    <name type="scientific">Campylobacter suis</name>
    <dbReference type="NCBI Taxonomy" id="2790657"/>
    <lineage>
        <taxon>Bacteria</taxon>
        <taxon>Pseudomonadati</taxon>
        <taxon>Campylobacterota</taxon>
        <taxon>Epsilonproteobacteria</taxon>
        <taxon>Campylobacterales</taxon>
        <taxon>Campylobacteraceae</taxon>
        <taxon>Campylobacter</taxon>
    </lineage>
</organism>
<evidence type="ECO:0000313" key="8">
    <source>
        <dbReference type="Proteomes" id="UP000789359"/>
    </source>
</evidence>
<comment type="caution">
    <text evidence="7">The sequence shown here is derived from an EMBL/GenBank/DDBJ whole genome shotgun (WGS) entry which is preliminary data.</text>
</comment>
<feature type="transmembrane region" description="Helical" evidence="5">
    <location>
        <begin position="70"/>
        <end position="92"/>
    </location>
</feature>
<dbReference type="Pfam" id="PF00892">
    <property type="entry name" value="EamA"/>
    <property type="match status" value="1"/>
</dbReference>
<dbReference type="PANTHER" id="PTHR22911">
    <property type="entry name" value="ACYL-MALONYL CONDENSING ENZYME-RELATED"/>
    <property type="match status" value="1"/>
</dbReference>
<evidence type="ECO:0000256" key="4">
    <source>
        <dbReference type="ARBA" id="ARBA00023136"/>
    </source>
</evidence>
<feature type="transmembrane region" description="Helical" evidence="5">
    <location>
        <begin position="277"/>
        <end position="294"/>
    </location>
</feature>
<dbReference type="EMBL" id="CAJHOE010000003">
    <property type="protein sequence ID" value="CAD7288344.1"/>
    <property type="molecule type" value="Genomic_DNA"/>
</dbReference>
<comment type="subcellular location">
    <subcellularLocation>
        <location evidence="1">Membrane</location>
        <topology evidence="1">Multi-pass membrane protein</topology>
    </subcellularLocation>
</comment>
<protein>
    <submittedName>
        <fullName evidence="7">Pseudopaline exporter CntI</fullName>
    </submittedName>
</protein>
<dbReference type="RefSeq" id="WP_268250094.1">
    <property type="nucleotide sequence ID" value="NZ_CAJHOE010000003.1"/>
</dbReference>
<feature type="transmembrane region" description="Helical" evidence="5">
    <location>
        <begin position="36"/>
        <end position="58"/>
    </location>
</feature>
<accession>A0ABM8Q6A8</accession>
<dbReference type="InterPro" id="IPR000620">
    <property type="entry name" value="EamA_dom"/>
</dbReference>
<feature type="transmembrane region" description="Helical" evidence="5">
    <location>
        <begin position="12"/>
        <end position="30"/>
    </location>
</feature>
<keyword evidence="2 5" id="KW-0812">Transmembrane</keyword>
<name>A0ABM8Q6A8_9BACT</name>
<reference evidence="7 8" key="1">
    <citation type="submission" date="2020-11" db="EMBL/GenBank/DDBJ databases">
        <authorList>
            <person name="Peeters C."/>
        </authorList>
    </citation>
    <scope>NUCLEOTIDE SEQUENCE [LARGE SCALE GENOMIC DNA]</scope>
    <source>
        <strain evidence="7 8">LMG 8286</strain>
    </source>
</reference>
<sequence>MQLRRFILRHLGIYYMVIASILFATTGAFAKVLSAYMPSIEVVFFRNLIGLFLVLYLLAKHKPHNKGGKFWLLMFRGFIGTMALFAFFYNIAHISLGAAFTFSKTSPIFTAIISALVFKEALSRKGWGAICLGFVGILFIIQPNLGISKTDIIGIWSGVGAALAYTSVRELNRSYDAKTIVLSFMAWGSALPVLFMIMAEFVQYEPLDFLLSKFIAPSLKSWILIACMGIAGYYFQIYLTKSYAVAKKAGIVATVSYLDVVFTIIIGVLLGDSLPNLAAFFGIMLVILSGIIVVREK</sequence>
<evidence type="ECO:0000256" key="1">
    <source>
        <dbReference type="ARBA" id="ARBA00004141"/>
    </source>
</evidence>
<evidence type="ECO:0000313" key="7">
    <source>
        <dbReference type="EMBL" id="CAD7288344.1"/>
    </source>
</evidence>
<keyword evidence="4 5" id="KW-0472">Membrane</keyword>
<feature type="transmembrane region" description="Helical" evidence="5">
    <location>
        <begin position="152"/>
        <end position="168"/>
    </location>
</feature>
<feature type="transmembrane region" description="Helical" evidence="5">
    <location>
        <begin position="180"/>
        <end position="199"/>
    </location>
</feature>
<feature type="transmembrane region" description="Helical" evidence="5">
    <location>
        <begin position="219"/>
        <end position="239"/>
    </location>
</feature>
<keyword evidence="8" id="KW-1185">Reference proteome</keyword>
<feature type="transmembrane region" description="Helical" evidence="5">
    <location>
        <begin position="251"/>
        <end position="271"/>
    </location>
</feature>
<dbReference type="SUPFAM" id="SSF103481">
    <property type="entry name" value="Multidrug resistance efflux transporter EmrE"/>
    <property type="match status" value="2"/>
</dbReference>
<gene>
    <name evidence="7" type="primary">cntI</name>
    <name evidence="7" type="ORF">LMG8286_01259</name>
</gene>
<evidence type="ECO:0000256" key="5">
    <source>
        <dbReference type="SAM" id="Phobius"/>
    </source>
</evidence>
<evidence type="ECO:0000259" key="6">
    <source>
        <dbReference type="Pfam" id="PF00892"/>
    </source>
</evidence>
<evidence type="ECO:0000256" key="3">
    <source>
        <dbReference type="ARBA" id="ARBA00022989"/>
    </source>
</evidence>
<dbReference type="InterPro" id="IPR037185">
    <property type="entry name" value="EmrE-like"/>
</dbReference>
<feature type="transmembrane region" description="Helical" evidence="5">
    <location>
        <begin position="127"/>
        <end position="146"/>
    </location>
</feature>